<name>A0AAP9U7V0_KLEAE</name>
<organism evidence="1 2">
    <name type="scientific">Klebsiella aerogenes</name>
    <name type="common">Enterobacter aerogenes</name>
    <dbReference type="NCBI Taxonomy" id="548"/>
    <lineage>
        <taxon>Bacteria</taxon>
        <taxon>Pseudomonadati</taxon>
        <taxon>Pseudomonadota</taxon>
        <taxon>Gammaproteobacteria</taxon>
        <taxon>Enterobacterales</taxon>
        <taxon>Enterobacteriaceae</taxon>
        <taxon>Klebsiella/Raoultella group</taxon>
        <taxon>Klebsiella</taxon>
    </lineage>
</organism>
<keyword evidence="1" id="KW-0614">Plasmid</keyword>
<geneLocation type="plasmid" evidence="2">
    <name>prhbstw-00938_2</name>
</geneLocation>
<reference evidence="2" key="1">
    <citation type="submission" date="2020-06" db="EMBL/GenBank/DDBJ databases">
        <title>REHAB project genomes.</title>
        <authorList>
            <person name="Shaw L.P."/>
        </authorList>
    </citation>
    <scope>NUCLEOTIDE SEQUENCE [LARGE SCALE GENOMIC DNA]</scope>
    <source>
        <strain evidence="2">RHBSTW-00938</strain>
        <plasmid evidence="2">prhbstw-00938_2</plasmid>
    </source>
</reference>
<gene>
    <name evidence="1" type="ORF">HV331_25840</name>
</gene>
<proteinExistence type="predicted"/>
<dbReference type="Proteomes" id="UP000514462">
    <property type="component" value="Plasmid pRHBSTW-00938_2"/>
</dbReference>
<accession>A0AAP9U7V0</accession>
<evidence type="ECO:0000313" key="1">
    <source>
        <dbReference type="EMBL" id="QMR42934.1"/>
    </source>
</evidence>
<dbReference type="EMBL" id="CP055905">
    <property type="protein sequence ID" value="QMR42934.1"/>
    <property type="molecule type" value="Genomic_DNA"/>
</dbReference>
<sequence length="148" mass="17099">MSTLNIFYFLTGLFEHMAARVASCSLFAECLYWLHSDMRVLRRVTRRVSKAKRLEQFSSRPGTRALVDCVIARAAHILGYWQYHRPMNHVLVRAGMCDVNAAALRLAPDVWLNTLRDCWHSESELKAEYDAFLVSLYVDDERSVTEKA</sequence>
<evidence type="ECO:0000313" key="2">
    <source>
        <dbReference type="Proteomes" id="UP000514462"/>
    </source>
</evidence>
<dbReference type="AlphaFoldDB" id="A0AAP9U7V0"/>
<protein>
    <submittedName>
        <fullName evidence="1">Uncharacterized protein</fullName>
    </submittedName>
</protein>
<dbReference type="RefSeq" id="WP_182015706.1">
    <property type="nucleotide sequence ID" value="NZ_CP055905.1"/>
</dbReference>